<feature type="chain" id="PRO_5004223553" evidence="1">
    <location>
        <begin position="22"/>
        <end position="479"/>
    </location>
</feature>
<evidence type="ECO:0000313" key="5">
    <source>
        <dbReference type="Proteomes" id="UP000002534"/>
    </source>
</evidence>
<reference evidence="5" key="1">
    <citation type="submission" date="2005-10" db="EMBL/GenBank/DDBJ databases">
        <title>Complete sequence of Pelobacter carbinolicus DSM 2380.</title>
        <authorList>
            <person name="Copeland A."/>
            <person name="Lucas S."/>
            <person name="Lapidus A."/>
            <person name="Barry K."/>
            <person name="Detter J.C."/>
            <person name="Glavina T."/>
            <person name="Hammon N."/>
            <person name="Israni S."/>
            <person name="Pitluck S."/>
            <person name="Chertkov O."/>
            <person name="Schmutz J."/>
            <person name="Larimer F."/>
            <person name="Land M."/>
            <person name="Kyrpides N."/>
            <person name="Ivanova N."/>
            <person name="Richardson P."/>
        </authorList>
    </citation>
    <scope>NUCLEOTIDE SEQUENCE [LARGE SCALE GENOMIC DNA]</scope>
    <source>
        <strain evidence="5">DSM 2380 / NBRC 103641 / GraBd1</strain>
    </source>
</reference>
<dbReference type="GO" id="GO:0046872">
    <property type="term" value="F:metal ion binding"/>
    <property type="evidence" value="ECO:0007669"/>
    <property type="project" value="InterPro"/>
</dbReference>
<dbReference type="Proteomes" id="UP000002534">
    <property type="component" value="Chromosome"/>
</dbReference>
<evidence type="ECO:0000256" key="1">
    <source>
        <dbReference type="SAM" id="SignalP"/>
    </source>
</evidence>
<organism evidence="4 5">
    <name type="scientific">Syntrophotalea carbinolica (strain DSM 2380 / NBRC 103641 / GraBd1)</name>
    <name type="common">Pelobacter carbinolicus</name>
    <dbReference type="NCBI Taxonomy" id="338963"/>
    <lineage>
        <taxon>Bacteria</taxon>
        <taxon>Pseudomonadati</taxon>
        <taxon>Thermodesulfobacteriota</taxon>
        <taxon>Desulfuromonadia</taxon>
        <taxon>Desulfuromonadales</taxon>
        <taxon>Syntrophotaleaceae</taxon>
        <taxon>Syntrophotalea</taxon>
    </lineage>
</organism>
<feature type="domain" description="Peptidase M16 N-terminal" evidence="2">
    <location>
        <begin position="58"/>
        <end position="194"/>
    </location>
</feature>
<dbReference type="SUPFAM" id="SSF63411">
    <property type="entry name" value="LuxS/MPP-like metallohydrolase"/>
    <property type="match status" value="2"/>
</dbReference>
<dbReference type="EMBL" id="CP000142">
    <property type="protein sequence ID" value="ABA89221.1"/>
    <property type="molecule type" value="Genomic_DNA"/>
</dbReference>
<dbReference type="OrthoDB" id="9811314at2"/>
<dbReference type="Gene3D" id="3.30.830.10">
    <property type="entry name" value="Metalloenzyme, LuxS/M16 peptidase-like"/>
    <property type="match status" value="2"/>
</dbReference>
<protein>
    <submittedName>
        <fullName evidence="4">Zinc-dependent peptidase lipoprotein, M16 family</fullName>
    </submittedName>
</protein>
<dbReference type="HOGENOM" id="CLU_009902_6_1_7"/>
<dbReference type="RefSeq" id="WP_011341728.1">
    <property type="nucleotide sequence ID" value="NC_007498.2"/>
</dbReference>
<keyword evidence="4" id="KW-0449">Lipoprotein</keyword>
<dbReference type="InterPro" id="IPR011249">
    <property type="entry name" value="Metalloenz_LuxS/M16"/>
</dbReference>
<evidence type="ECO:0000259" key="3">
    <source>
        <dbReference type="Pfam" id="PF05193"/>
    </source>
</evidence>
<reference evidence="4 5" key="2">
    <citation type="journal article" date="2012" name="BMC Genomics">
        <title>The genome of Pelobacter carbinolicus reveals surprising metabolic capabilities and physiological features.</title>
        <authorList>
            <person name="Aklujkar M."/>
            <person name="Haveman S.A."/>
            <person name="Didonato R.Jr."/>
            <person name="Chertkov O."/>
            <person name="Han C.S."/>
            <person name="Land M.L."/>
            <person name="Brown P."/>
            <person name="Lovley D.R."/>
        </authorList>
    </citation>
    <scope>NUCLEOTIDE SEQUENCE [LARGE SCALE GENOMIC DNA]</scope>
    <source>
        <strain evidence="5">DSM 2380 / NBRC 103641 / GraBd1</strain>
    </source>
</reference>
<evidence type="ECO:0000313" key="4">
    <source>
        <dbReference type="EMBL" id="ABA89221.1"/>
    </source>
</evidence>
<dbReference type="eggNOG" id="COG0612">
    <property type="taxonomic scope" value="Bacteria"/>
</dbReference>
<dbReference type="AlphaFoldDB" id="Q3A336"/>
<keyword evidence="1" id="KW-0732">Signal</keyword>
<feature type="domain" description="Peptidase M16 C-terminal" evidence="3">
    <location>
        <begin position="205"/>
        <end position="384"/>
    </location>
</feature>
<keyword evidence="5" id="KW-1185">Reference proteome</keyword>
<accession>Q3A336</accession>
<dbReference type="STRING" id="338963.Pcar_1980"/>
<dbReference type="PANTHER" id="PTHR11851">
    <property type="entry name" value="METALLOPROTEASE"/>
    <property type="match status" value="1"/>
</dbReference>
<gene>
    <name evidence="4" type="ordered locus">Pcar_1980</name>
</gene>
<sequence>MKKYGMALLCGLVLLTGCAGSGRSVHPNALSFAPLQFELPQVETFRLANGVHVFLRVDHELPLVTVTAMLDAGSVSDPQHKSGLAQLHGSVMRSAGAGELSADEVDVALERMAADMAVGTDRYATSIHLSVQSDDLEQGAGILADMLRRPRFDSERVELARRRMLENIRRQNDRSSMIARKALVSALYRNHALGDIPSLASVAAITHEDLKTFHRRFFRPDNLWIAVSGDVDRKTLESLLSGLLDDWENASDLPPQSVEALPDPEPPVLLAAHKDLPQTTVLMGMRGIDKDDPDLYALRVLDFILGGGSFNSRMMQEIRTRRGLAYSVYSYFQVGRRLPGLFVAGAETKNSSVAEVVSLMRREMVKLARQPVTDDELTLAKESLVNSFVFAFENSHEVVSQTMRLAFYGYPEDYLSRYRERLAAVSAQDVLAAARRHLHPESLTLVLVGDPGQLDELAGQLELPLKPVDVTAESARRGD</sequence>
<dbReference type="KEGG" id="pca:Pcar_1980"/>
<feature type="signal peptide" evidence="1">
    <location>
        <begin position="1"/>
        <end position="21"/>
    </location>
</feature>
<dbReference type="Pfam" id="PF05193">
    <property type="entry name" value="Peptidase_M16_C"/>
    <property type="match status" value="1"/>
</dbReference>
<name>Q3A336_SYNC1</name>
<dbReference type="InterPro" id="IPR050361">
    <property type="entry name" value="MPP/UQCRC_Complex"/>
</dbReference>
<proteinExistence type="predicted"/>
<dbReference type="PROSITE" id="PS51257">
    <property type="entry name" value="PROKAR_LIPOPROTEIN"/>
    <property type="match status" value="1"/>
</dbReference>
<dbReference type="PANTHER" id="PTHR11851:SF225">
    <property type="entry name" value="NON-PEPTIDASE HOMOLOG YMXG"/>
    <property type="match status" value="1"/>
</dbReference>
<dbReference type="Pfam" id="PF00675">
    <property type="entry name" value="Peptidase_M16"/>
    <property type="match status" value="1"/>
</dbReference>
<dbReference type="InterPro" id="IPR011765">
    <property type="entry name" value="Pept_M16_N"/>
</dbReference>
<evidence type="ECO:0000259" key="2">
    <source>
        <dbReference type="Pfam" id="PF00675"/>
    </source>
</evidence>
<dbReference type="InterPro" id="IPR007863">
    <property type="entry name" value="Peptidase_M16_C"/>
</dbReference>